<feature type="region of interest" description="Disordered" evidence="1">
    <location>
        <begin position="78"/>
        <end position="156"/>
    </location>
</feature>
<sequence>MRPRTFELVRYRDLSGVSGTGVVAEGCVFTDGSVALRWRGNNPATAVWPDLDSVLAVHGHEGATEVRWLETSRLAAEAKPRLPQPRPDNSLEAGAEALARARAAAEPAHAGSYRPELDLDHLFGAQHSVRPPTSIADPSGPPSPHARGWAGARHLR</sequence>
<organism evidence="2 3">
    <name type="scientific">Kribbella sancticallisti</name>
    <dbReference type="NCBI Taxonomy" id="460087"/>
    <lineage>
        <taxon>Bacteria</taxon>
        <taxon>Bacillati</taxon>
        <taxon>Actinomycetota</taxon>
        <taxon>Actinomycetes</taxon>
        <taxon>Propionibacteriales</taxon>
        <taxon>Kribbellaceae</taxon>
        <taxon>Kribbella</taxon>
    </lineage>
</organism>
<evidence type="ECO:0000313" key="2">
    <source>
        <dbReference type="EMBL" id="GAA1583118.1"/>
    </source>
</evidence>
<proteinExistence type="predicted"/>
<dbReference type="RefSeq" id="WP_344216215.1">
    <property type="nucleotide sequence ID" value="NZ_BAAAOS010000025.1"/>
</dbReference>
<gene>
    <name evidence="2" type="ORF">GCM10009789_41140</name>
</gene>
<keyword evidence="3" id="KW-1185">Reference proteome</keyword>
<evidence type="ECO:0000313" key="3">
    <source>
        <dbReference type="Proteomes" id="UP001500393"/>
    </source>
</evidence>
<name>A0ABN2DQC8_9ACTN</name>
<protein>
    <submittedName>
        <fullName evidence="2">Uncharacterized protein</fullName>
    </submittedName>
</protein>
<reference evidence="2 3" key="1">
    <citation type="journal article" date="2019" name="Int. J. Syst. Evol. Microbiol.">
        <title>The Global Catalogue of Microorganisms (GCM) 10K type strain sequencing project: providing services to taxonomists for standard genome sequencing and annotation.</title>
        <authorList>
            <consortium name="The Broad Institute Genomics Platform"/>
            <consortium name="The Broad Institute Genome Sequencing Center for Infectious Disease"/>
            <person name="Wu L."/>
            <person name="Ma J."/>
        </authorList>
    </citation>
    <scope>NUCLEOTIDE SEQUENCE [LARGE SCALE GENOMIC DNA]</scope>
    <source>
        <strain evidence="2 3">JCM 14969</strain>
    </source>
</reference>
<evidence type="ECO:0000256" key="1">
    <source>
        <dbReference type="SAM" id="MobiDB-lite"/>
    </source>
</evidence>
<dbReference type="EMBL" id="BAAAOS010000025">
    <property type="protein sequence ID" value="GAA1583118.1"/>
    <property type="molecule type" value="Genomic_DNA"/>
</dbReference>
<dbReference type="Proteomes" id="UP001500393">
    <property type="component" value="Unassembled WGS sequence"/>
</dbReference>
<comment type="caution">
    <text evidence="2">The sequence shown here is derived from an EMBL/GenBank/DDBJ whole genome shotgun (WGS) entry which is preliminary data.</text>
</comment>
<accession>A0ABN2DQC8</accession>
<feature type="compositionally biased region" description="Low complexity" evidence="1">
    <location>
        <begin position="91"/>
        <end position="111"/>
    </location>
</feature>